<sequence>MAVFKPKEGYAERVTARMQALQAKFDEAFSVTSPQQQAELDILLAQIGTVDWEGEGYQSPERQRDLSIKYCWGHNHRFGDDQFVKGRMGDRHVRLISEFTEGFELPDDFFKGRSVLDIGCWTGGTTLMLKLLGATQVVAVDEVRKYANTAHALASRVFELPDVEGLALSLYDLEEGKFDCVYVPGVVYHLSDPVLGLRRLFNRLKDGGDILVESAGIQHEQSMCWFKGNGRHFGGTADDLNRSGWAWFWPSAKCLEEWLYEAGFDDVRVFYSEPHDRLYAYGRRTRHQEITRAGLSVPNIE</sequence>
<proteinExistence type="predicted"/>
<dbReference type="InterPro" id="IPR027555">
    <property type="entry name" value="Mo5U34_MeTrfas-like"/>
</dbReference>
<dbReference type="AlphaFoldDB" id="A0A495CXZ8"/>
<dbReference type="Pfam" id="PF08003">
    <property type="entry name" value="Methyltransf_9"/>
    <property type="match status" value="1"/>
</dbReference>
<dbReference type="CDD" id="cd02440">
    <property type="entry name" value="AdoMet_MTases"/>
    <property type="match status" value="1"/>
</dbReference>
<evidence type="ECO:0000313" key="2">
    <source>
        <dbReference type="Proteomes" id="UP000273675"/>
    </source>
</evidence>
<evidence type="ECO:0000313" key="1">
    <source>
        <dbReference type="EMBL" id="RKQ94145.1"/>
    </source>
</evidence>
<dbReference type="RefSeq" id="WP_121212390.1">
    <property type="nucleotide sequence ID" value="NZ_RBIM01000008.1"/>
</dbReference>
<dbReference type="Gene3D" id="3.40.50.150">
    <property type="entry name" value="Vaccinia Virus protein VP39"/>
    <property type="match status" value="1"/>
</dbReference>
<dbReference type="InterPro" id="IPR029063">
    <property type="entry name" value="SAM-dependent_MTases_sf"/>
</dbReference>
<dbReference type="OrthoDB" id="9811589at2"/>
<dbReference type="Proteomes" id="UP000273675">
    <property type="component" value="Unassembled WGS sequence"/>
</dbReference>
<dbReference type="EMBL" id="RBIM01000008">
    <property type="protein sequence ID" value="RKQ94145.1"/>
    <property type="molecule type" value="Genomic_DNA"/>
</dbReference>
<protein>
    <submittedName>
        <fullName evidence="1">Uncharacterized protein DUF1698</fullName>
    </submittedName>
</protein>
<comment type="caution">
    <text evidence="1">The sequence shown here is derived from an EMBL/GenBank/DDBJ whole genome shotgun (WGS) entry which is preliminary data.</text>
</comment>
<name>A0A495CXZ8_9PROT</name>
<dbReference type="SUPFAM" id="SSF53335">
    <property type="entry name" value="S-adenosyl-L-methionine-dependent methyltransferases"/>
    <property type="match status" value="1"/>
</dbReference>
<gene>
    <name evidence="1" type="ORF">C7435_3117</name>
</gene>
<accession>A0A495CXZ8</accession>
<organism evidence="1 2">
    <name type="scientific">Maricaulis maris</name>
    <dbReference type="NCBI Taxonomy" id="74318"/>
    <lineage>
        <taxon>Bacteria</taxon>
        <taxon>Pseudomonadati</taxon>
        <taxon>Pseudomonadota</taxon>
        <taxon>Alphaproteobacteria</taxon>
        <taxon>Maricaulales</taxon>
        <taxon>Maricaulaceae</taxon>
        <taxon>Maricaulis</taxon>
    </lineage>
</organism>
<reference evidence="1 2" key="1">
    <citation type="submission" date="2018-10" db="EMBL/GenBank/DDBJ databases">
        <title>Genomic Encyclopedia of Type Strains, Phase IV (KMG-IV): sequencing the most valuable type-strain genomes for metagenomic binning, comparative biology and taxonomic classification.</title>
        <authorList>
            <person name="Goeker M."/>
        </authorList>
    </citation>
    <scope>NUCLEOTIDE SEQUENCE [LARGE SCALE GENOMIC DNA]</scope>
    <source>
        <strain evidence="1 2">DSM 4734</strain>
    </source>
</reference>